<dbReference type="OrthoDB" id="6116485at2759"/>
<feature type="domain" description="Caspase family p20" evidence="6">
    <location>
        <begin position="170"/>
        <end position="295"/>
    </location>
</feature>
<dbReference type="InterPro" id="IPR015917">
    <property type="entry name" value="Pept_C14A"/>
</dbReference>
<reference evidence="7" key="1">
    <citation type="submission" date="2021-06" db="EMBL/GenBank/DDBJ databases">
        <authorList>
            <person name="Hodson N. C."/>
            <person name="Mongue J. A."/>
            <person name="Jaron S. K."/>
        </authorList>
    </citation>
    <scope>NUCLEOTIDE SEQUENCE</scope>
</reference>
<feature type="non-terminal residue" evidence="7">
    <location>
        <position position="1"/>
    </location>
</feature>
<evidence type="ECO:0000313" key="8">
    <source>
        <dbReference type="Proteomes" id="UP000708208"/>
    </source>
</evidence>
<feature type="domain" description="Caspase family p10" evidence="5">
    <location>
        <begin position="311"/>
        <end position="399"/>
    </location>
</feature>
<dbReference type="GO" id="GO:0006915">
    <property type="term" value="P:apoptotic process"/>
    <property type="evidence" value="ECO:0007669"/>
    <property type="project" value="UniProtKB-KW"/>
</dbReference>
<evidence type="ECO:0000259" key="5">
    <source>
        <dbReference type="PROSITE" id="PS50207"/>
    </source>
</evidence>
<keyword evidence="1" id="KW-0645">Protease</keyword>
<dbReference type="GO" id="GO:0006508">
    <property type="term" value="P:proteolysis"/>
    <property type="evidence" value="ECO:0007669"/>
    <property type="project" value="UniProtKB-KW"/>
</dbReference>
<proteinExistence type="inferred from homology"/>
<protein>
    <submittedName>
        <fullName evidence="7">Uncharacterized protein</fullName>
    </submittedName>
</protein>
<dbReference type="GO" id="GO:0004197">
    <property type="term" value="F:cysteine-type endopeptidase activity"/>
    <property type="evidence" value="ECO:0007669"/>
    <property type="project" value="InterPro"/>
</dbReference>
<evidence type="ECO:0000256" key="3">
    <source>
        <dbReference type="ARBA" id="ARBA00022801"/>
    </source>
</evidence>
<evidence type="ECO:0000256" key="1">
    <source>
        <dbReference type="ARBA" id="ARBA00022670"/>
    </source>
</evidence>
<comment type="caution">
    <text evidence="7">The sequence shown here is derived from an EMBL/GenBank/DDBJ whole genome shotgun (WGS) entry which is preliminary data.</text>
</comment>
<dbReference type="PROSITE" id="PS50207">
    <property type="entry name" value="CASPASE_P10"/>
    <property type="match status" value="1"/>
</dbReference>
<accession>A0A8J2PRM2</accession>
<dbReference type="PROSITE" id="PS50208">
    <property type="entry name" value="CASPASE_P20"/>
    <property type="match status" value="1"/>
</dbReference>
<name>A0A8J2PRM2_9HEXA</name>
<dbReference type="PANTHER" id="PTHR47901:SF8">
    <property type="entry name" value="CASPASE-3"/>
    <property type="match status" value="1"/>
</dbReference>
<gene>
    <name evidence="7" type="ORF">AFUS01_LOCUS35039</name>
</gene>
<evidence type="ECO:0000256" key="4">
    <source>
        <dbReference type="RuleBase" id="RU003971"/>
    </source>
</evidence>
<sequence>IEIPVTFITLHAQGRHSFDFADANIQTLRDSTTLDTHLLELLVKAEAITDEEKDSINASNLDVEKADSFYTLVGKKLQKLPKVLKVFKGTGNNHAKMILENFSDPSGSALRKPEDPGHNIKTTSTEIQTDENLMLAPATSVGSTESPEWIEKIRKAVVTAQQDYRTDAKHKGTALIVNVINFENNPKEKRWGAEKDSDQLVEVLQQRNFLVYTLTDPTYKILQRHIWQFQNCSFENESSFLLAVMSHGYGKCIDTKDNKKYDVWNGIVEQFNNSNCPGLLGKPKIFIFNFCRGESEDDGIGSTQHDSFHSDPFKLPSWSDMLVCYSTMDGFRSLRNTTKGSWYIQTLCEILRQEGDIDINTLLNAVAVVMKTLETTGENPGKKQICQYYNIGFTKKFYF</sequence>
<evidence type="ECO:0000256" key="2">
    <source>
        <dbReference type="ARBA" id="ARBA00022703"/>
    </source>
</evidence>
<keyword evidence="2" id="KW-0053">Apoptosis</keyword>
<dbReference type="Pfam" id="PF00656">
    <property type="entry name" value="Peptidase_C14"/>
    <property type="match status" value="1"/>
</dbReference>
<comment type="similarity">
    <text evidence="4">Belongs to the peptidase C14A family.</text>
</comment>
<keyword evidence="3" id="KW-0378">Hydrolase</keyword>
<keyword evidence="8" id="KW-1185">Reference proteome</keyword>
<organism evidence="7 8">
    <name type="scientific">Allacma fusca</name>
    <dbReference type="NCBI Taxonomy" id="39272"/>
    <lineage>
        <taxon>Eukaryota</taxon>
        <taxon>Metazoa</taxon>
        <taxon>Ecdysozoa</taxon>
        <taxon>Arthropoda</taxon>
        <taxon>Hexapoda</taxon>
        <taxon>Collembola</taxon>
        <taxon>Symphypleona</taxon>
        <taxon>Sminthuridae</taxon>
        <taxon>Allacma</taxon>
    </lineage>
</organism>
<dbReference type="InterPro" id="IPR002398">
    <property type="entry name" value="Pept_C14"/>
</dbReference>
<dbReference type="EMBL" id="CAJVCH010534390">
    <property type="protein sequence ID" value="CAG7824906.1"/>
    <property type="molecule type" value="Genomic_DNA"/>
</dbReference>
<dbReference type="InterPro" id="IPR001309">
    <property type="entry name" value="Pept_C14_p20"/>
</dbReference>
<evidence type="ECO:0000313" key="7">
    <source>
        <dbReference type="EMBL" id="CAG7824906.1"/>
    </source>
</evidence>
<dbReference type="Proteomes" id="UP000708208">
    <property type="component" value="Unassembled WGS sequence"/>
</dbReference>
<dbReference type="SMART" id="SM00115">
    <property type="entry name" value="CASc"/>
    <property type="match status" value="1"/>
</dbReference>
<dbReference type="AlphaFoldDB" id="A0A8J2PRM2"/>
<dbReference type="InterPro" id="IPR002138">
    <property type="entry name" value="Pept_C14_p10"/>
</dbReference>
<dbReference type="PANTHER" id="PTHR47901">
    <property type="entry name" value="CASPASE RECRUITMENT DOMAIN-CONTAINING PROTEIN 18"/>
    <property type="match status" value="1"/>
</dbReference>
<evidence type="ECO:0000259" key="6">
    <source>
        <dbReference type="PROSITE" id="PS50208"/>
    </source>
</evidence>
<dbReference type="InterPro" id="IPR011600">
    <property type="entry name" value="Pept_C14_caspase"/>
</dbReference>